<dbReference type="Proteomes" id="UP001460270">
    <property type="component" value="Unassembled WGS sequence"/>
</dbReference>
<proteinExistence type="predicted"/>
<comment type="caution">
    <text evidence="1">The sequence shown here is derived from an EMBL/GenBank/DDBJ whole genome shotgun (WGS) entry which is preliminary data.</text>
</comment>
<reference evidence="2" key="1">
    <citation type="submission" date="2024-04" db="EMBL/GenBank/DDBJ databases">
        <title>Salinicola lusitanus LLJ914,a marine bacterium isolated from the Okinawa Trough.</title>
        <authorList>
            <person name="Li J."/>
        </authorList>
    </citation>
    <scope>NUCLEOTIDE SEQUENCE [LARGE SCALE GENOMIC DNA]</scope>
</reference>
<keyword evidence="2" id="KW-1185">Reference proteome</keyword>
<organism evidence="1 2">
    <name type="scientific">Mugilogobius chulae</name>
    <name type="common">yellowstripe goby</name>
    <dbReference type="NCBI Taxonomy" id="88201"/>
    <lineage>
        <taxon>Eukaryota</taxon>
        <taxon>Metazoa</taxon>
        <taxon>Chordata</taxon>
        <taxon>Craniata</taxon>
        <taxon>Vertebrata</taxon>
        <taxon>Euteleostomi</taxon>
        <taxon>Actinopterygii</taxon>
        <taxon>Neopterygii</taxon>
        <taxon>Teleostei</taxon>
        <taxon>Neoteleostei</taxon>
        <taxon>Acanthomorphata</taxon>
        <taxon>Gobiaria</taxon>
        <taxon>Gobiiformes</taxon>
        <taxon>Gobioidei</taxon>
        <taxon>Gobiidae</taxon>
        <taxon>Gobionellinae</taxon>
        <taxon>Mugilogobius</taxon>
    </lineage>
</organism>
<dbReference type="EMBL" id="JBBPFD010000015">
    <property type="protein sequence ID" value="KAK7895549.1"/>
    <property type="molecule type" value="Genomic_DNA"/>
</dbReference>
<name>A0AAW0NJ45_9GOBI</name>
<sequence length="214" mass="23618">MAPQLLVSPLSPALENFINGFSVCSGEQKETSRDIRRKEGEEMCEQQRVLSPDAAAEQGRRISNVYQSECLQAGQEKIRIHQAVPAAELFHVMPGPHEVDVGMVGYQGDCCVDREAEEVTFTVHSTGSGLACFWLSRSMVLMNRHPQVGSARLMAWSRSSSKKYLSTPQMATFVTSGCGCVKAANGVNDWVWVLDTSVIRIPHLLSFYSVFCLS</sequence>
<gene>
    <name evidence="1" type="ORF">WMY93_020874</name>
</gene>
<evidence type="ECO:0000313" key="2">
    <source>
        <dbReference type="Proteomes" id="UP001460270"/>
    </source>
</evidence>
<protein>
    <submittedName>
        <fullName evidence="1">Uncharacterized protein</fullName>
    </submittedName>
</protein>
<dbReference type="AlphaFoldDB" id="A0AAW0NJ45"/>
<accession>A0AAW0NJ45</accession>
<evidence type="ECO:0000313" key="1">
    <source>
        <dbReference type="EMBL" id="KAK7895549.1"/>
    </source>
</evidence>